<protein>
    <submittedName>
        <fullName evidence="2">Uncharacterized protein</fullName>
    </submittedName>
</protein>
<keyword evidence="1" id="KW-0472">Membrane</keyword>
<evidence type="ECO:0000313" key="3">
    <source>
        <dbReference type="Proteomes" id="UP000824037"/>
    </source>
</evidence>
<organism evidence="2 3">
    <name type="scientific">Candidatus Ruania gallistercoris</name>
    <dbReference type="NCBI Taxonomy" id="2838746"/>
    <lineage>
        <taxon>Bacteria</taxon>
        <taxon>Bacillati</taxon>
        <taxon>Actinomycetota</taxon>
        <taxon>Actinomycetes</taxon>
        <taxon>Micrococcales</taxon>
        <taxon>Ruaniaceae</taxon>
        <taxon>Ruania</taxon>
    </lineage>
</organism>
<evidence type="ECO:0000256" key="1">
    <source>
        <dbReference type="SAM" id="Phobius"/>
    </source>
</evidence>
<feature type="transmembrane region" description="Helical" evidence="1">
    <location>
        <begin position="435"/>
        <end position="457"/>
    </location>
</feature>
<name>A0A9D2EBK1_9MICO</name>
<feature type="transmembrane region" description="Helical" evidence="1">
    <location>
        <begin position="376"/>
        <end position="394"/>
    </location>
</feature>
<reference evidence="2" key="1">
    <citation type="journal article" date="2021" name="PeerJ">
        <title>Extensive microbial diversity within the chicken gut microbiome revealed by metagenomics and culture.</title>
        <authorList>
            <person name="Gilroy R."/>
            <person name="Ravi A."/>
            <person name="Getino M."/>
            <person name="Pursley I."/>
            <person name="Horton D.L."/>
            <person name="Alikhan N.F."/>
            <person name="Baker D."/>
            <person name="Gharbi K."/>
            <person name="Hall N."/>
            <person name="Watson M."/>
            <person name="Adriaenssens E.M."/>
            <person name="Foster-Nyarko E."/>
            <person name="Jarju S."/>
            <person name="Secka A."/>
            <person name="Antonio M."/>
            <person name="Oren A."/>
            <person name="Chaudhuri R.R."/>
            <person name="La Ragione R."/>
            <person name="Hildebrand F."/>
            <person name="Pallen M.J."/>
        </authorList>
    </citation>
    <scope>NUCLEOTIDE SEQUENCE</scope>
    <source>
        <strain evidence="2">ChiGjej4B4-7305</strain>
    </source>
</reference>
<proteinExistence type="predicted"/>
<comment type="caution">
    <text evidence="2">The sequence shown here is derived from an EMBL/GenBank/DDBJ whole genome shotgun (WGS) entry which is preliminary data.</text>
</comment>
<evidence type="ECO:0000313" key="2">
    <source>
        <dbReference type="EMBL" id="HIZ34390.1"/>
    </source>
</evidence>
<feature type="transmembrane region" description="Helical" evidence="1">
    <location>
        <begin position="143"/>
        <end position="159"/>
    </location>
</feature>
<dbReference type="AlphaFoldDB" id="A0A9D2EBK1"/>
<accession>A0A9D2EBK1</accession>
<reference evidence="2" key="2">
    <citation type="submission" date="2021-04" db="EMBL/GenBank/DDBJ databases">
        <authorList>
            <person name="Gilroy R."/>
        </authorList>
    </citation>
    <scope>NUCLEOTIDE SEQUENCE</scope>
    <source>
        <strain evidence="2">ChiGjej4B4-7305</strain>
    </source>
</reference>
<gene>
    <name evidence="2" type="ORF">H9815_01325</name>
</gene>
<sequence length="466" mass="48523">MTATEPLVAVWTTAGWGSGMAGPTVHLVLASTSGRESLTVPADSTVRELLGATGIDAGRVGVATLAGEPLDLDSSIGADTPSGTLLWVHDRDFDPVQREAERRRRRRRVRTAPEDRPVLVAVAVGALAVAGMVATATGVAADNLAGALVLLATTAVLLVHPQARRSVPTLILAPVLGAAAGFLAIGMTTTGVRTPLVVALLAGGMVACIQHGFAARLRLPTRTLTPVVAVFFATAALLVAGAFLLEMAPLTPAALILAAVPLVLRALASWSLNVPEEDLLDIPYLIREAESVRAITPRAPRTVDWEEVMSTVRIARRRSDVGALLTCAAALATTPAVLGMSVPRTLAGWCAFGAVCAVTVFLGLYPRAVWRPMVKIATRVTAGLMLVFLAWYTLQVLQLGAVLLATGLLLLGVLCVALVVPLAKGWRSVAWSRAGDVLGGLCVVLVPTACLLASGLIDELGRMMSR</sequence>
<keyword evidence="1" id="KW-1133">Transmembrane helix</keyword>
<feature type="transmembrane region" description="Helical" evidence="1">
    <location>
        <begin position="400"/>
        <end position="423"/>
    </location>
</feature>
<feature type="transmembrane region" description="Helical" evidence="1">
    <location>
        <begin position="250"/>
        <end position="268"/>
    </location>
</feature>
<feature type="transmembrane region" description="Helical" evidence="1">
    <location>
        <begin position="171"/>
        <end position="190"/>
    </location>
</feature>
<feature type="transmembrane region" description="Helical" evidence="1">
    <location>
        <begin position="117"/>
        <end position="137"/>
    </location>
</feature>
<keyword evidence="1" id="KW-0812">Transmembrane</keyword>
<feature type="transmembrane region" description="Helical" evidence="1">
    <location>
        <begin position="227"/>
        <end position="244"/>
    </location>
</feature>
<feature type="transmembrane region" description="Helical" evidence="1">
    <location>
        <begin position="196"/>
        <end position="215"/>
    </location>
</feature>
<feature type="transmembrane region" description="Helical" evidence="1">
    <location>
        <begin position="321"/>
        <end position="340"/>
    </location>
</feature>
<dbReference type="EMBL" id="DXBY01000026">
    <property type="protein sequence ID" value="HIZ34390.1"/>
    <property type="molecule type" value="Genomic_DNA"/>
</dbReference>
<dbReference type="Proteomes" id="UP000824037">
    <property type="component" value="Unassembled WGS sequence"/>
</dbReference>
<feature type="transmembrane region" description="Helical" evidence="1">
    <location>
        <begin position="346"/>
        <end position="364"/>
    </location>
</feature>